<evidence type="ECO:0000313" key="1">
    <source>
        <dbReference type="EMBL" id="KEQ19167.1"/>
    </source>
</evidence>
<name>A0A081NL44_9GAMM</name>
<dbReference type="EMBL" id="JOKH01000001">
    <property type="protein sequence ID" value="KEQ19167.1"/>
    <property type="molecule type" value="Genomic_DNA"/>
</dbReference>
<dbReference type="eggNOG" id="ENOG5032WF0">
    <property type="taxonomic scope" value="Bacteria"/>
</dbReference>
<protein>
    <submittedName>
        <fullName evidence="1">Uncharacterized protein</fullName>
    </submittedName>
</protein>
<dbReference type="AlphaFoldDB" id="A0A081NL44"/>
<evidence type="ECO:0000313" key="2">
    <source>
        <dbReference type="Proteomes" id="UP000028073"/>
    </source>
</evidence>
<proteinExistence type="predicted"/>
<gene>
    <name evidence="1" type="ORF">GZ78_03995</name>
</gene>
<dbReference type="STRING" id="1137799.GZ78_03995"/>
<accession>A0A081NL44</accession>
<dbReference type="RefSeq" id="WP_034832837.1">
    <property type="nucleotide sequence ID" value="NZ_JOKH01000001.1"/>
</dbReference>
<organism evidence="1 2">
    <name type="scientific">Endozoicomonas numazuensis</name>
    <dbReference type="NCBI Taxonomy" id="1137799"/>
    <lineage>
        <taxon>Bacteria</taxon>
        <taxon>Pseudomonadati</taxon>
        <taxon>Pseudomonadota</taxon>
        <taxon>Gammaproteobacteria</taxon>
        <taxon>Oceanospirillales</taxon>
        <taxon>Endozoicomonadaceae</taxon>
        <taxon>Endozoicomonas</taxon>
    </lineage>
</organism>
<reference evidence="1 2" key="1">
    <citation type="submission" date="2014-06" db="EMBL/GenBank/DDBJ databases">
        <title>Whole Genome Sequences of Three Symbiotic Endozoicomonas Bacteria.</title>
        <authorList>
            <person name="Neave M.J."/>
            <person name="Apprill A."/>
            <person name="Voolstra C.R."/>
        </authorList>
    </citation>
    <scope>NUCLEOTIDE SEQUENCE [LARGE SCALE GENOMIC DNA]</scope>
    <source>
        <strain evidence="1 2">DSM 25634</strain>
    </source>
</reference>
<sequence>MIWPNIPFKRCDYSIERSIKGFDNPFNQGGQQADYGGALWECEVELAWLTRSQAGEVLGLLAEHGRSGILLPDAAHAEPEGPGGGSPVTLGENQGGIVNVIGASPNVPGWLKAGDLVQIGSHMHMLTRDADTDGGGYAPLYITPYLRVLPAAGTQVITRNCACLMQLEPKAVLPRRISKGKRYLTEMKLNFVEVMG</sequence>
<keyword evidence="2" id="KW-1185">Reference proteome</keyword>
<dbReference type="Proteomes" id="UP000028073">
    <property type="component" value="Unassembled WGS sequence"/>
</dbReference>
<comment type="caution">
    <text evidence="1">The sequence shown here is derived from an EMBL/GenBank/DDBJ whole genome shotgun (WGS) entry which is preliminary data.</text>
</comment>